<protein>
    <submittedName>
        <fullName evidence="2">F7F22.14</fullName>
    </submittedName>
</protein>
<dbReference type="EMBL" id="AC007534">
    <property type="protein sequence ID" value="AAF24528.1"/>
    <property type="molecule type" value="Genomic_DNA"/>
</dbReference>
<sequence length="304" mass="33808">MKDKLATHISTIVNTIMPDLGSCVLDNSVSIESPIALNECDVVMPLDMDRLKKSPTIDGHALFVEHSIDTAMVSIDTTTSINRHHHQCRLTPPPVSIDTPHRLSQTGFRVEFTADTLSTIVTSPTAPLLLDPPLKRQRYSSPPPKPPDIINKTLKYPDLFYGSASHEFLVEGLSRPPIPLSCPADIPHFLGRSHTPTTYTLPLMMRGSTRKYLLPPSDPPDPQTPPKSRFDSIRQLENPDGKSTNLRISWFPTQSIKAGANLTALPFTSSNGLYMFEIHLEIMEHSGGKKRIYADEKIWKLKSA</sequence>
<evidence type="ECO:0000256" key="1">
    <source>
        <dbReference type="SAM" id="MobiDB-lite"/>
    </source>
</evidence>
<proteinExistence type="predicted"/>
<feature type="compositionally biased region" description="Basic and acidic residues" evidence="1">
    <location>
        <begin position="228"/>
        <end position="240"/>
    </location>
</feature>
<evidence type="ECO:0000313" key="2">
    <source>
        <dbReference type="EMBL" id="AAF24528.1"/>
    </source>
</evidence>
<feature type="region of interest" description="Disordered" evidence="1">
    <location>
        <begin position="210"/>
        <end position="241"/>
    </location>
</feature>
<reference key="2">
    <citation type="journal article" date="2000" name="Nature">
        <title>Sequence and analysis of chromosome 1 of the plant Arabidopsis thaliana.</title>
        <authorList>
            <person name="Theologis A."/>
            <person name="Ecker J.R."/>
            <person name="Palm C.J."/>
            <person name="Federspiel N.A."/>
            <person name="Kaul S."/>
            <person name="White O."/>
            <person name="Alonso J."/>
            <person name="Altafi H."/>
            <person name="Araujo R."/>
            <person name="Bowman C.L."/>
            <person name="Brooks S.Y."/>
            <person name="Buehler E."/>
            <person name="Chan A."/>
            <person name="Chao Q."/>
            <person name="Chen H."/>
            <person name="Cheuk R.F."/>
            <person name="Chin C.W."/>
            <person name="Chung M.K."/>
            <person name="Conn L."/>
            <person name="Conway A.B."/>
            <person name="Conway A.R."/>
            <person name="Creasy T.H."/>
            <person name="Dewar K."/>
            <person name="Dunn P."/>
            <person name="Etgu P."/>
            <person name="Feldblyum T.V."/>
            <person name="Feng J."/>
            <person name="Fong B."/>
            <person name="Fujii C.Y."/>
            <person name="Gill J.E."/>
            <person name="Goldsmith A.D."/>
            <person name="Haas B."/>
            <person name="Hansen N.F."/>
            <person name="Hughes B."/>
            <person name="Huizar L."/>
            <person name="Hunter J.L."/>
            <person name="Jenkins J."/>
            <person name="Johnson-Hopson C."/>
            <person name="Khan S."/>
            <person name="Khaykin E."/>
            <person name="Kim C.J."/>
            <person name="Koo H.L."/>
            <person name="Kremenetskaia I."/>
            <person name="Kurtz D.B."/>
            <person name="Kwan A."/>
            <person name="Lam B."/>
            <person name="Langin-Hooper S."/>
            <person name="Lee A."/>
            <person name="Lee J.M."/>
            <person name="Lenz C.A."/>
            <person name="Li J.H."/>
            <person name="Li Y."/>
            <person name="Lin X."/>
            <person name="Liu S.X."/>
            <person name="Liu Z.A."/>
            <person name="Luros J.S."/>
            <person name="Maiti R."/>
            <person name="Marziali A."/>
            <person name="Militscher J."/>
            <person name="Miranda M."/>
            <person name="Nguyen M."/>
            <person name="Nierman W.C."/>
            <person name="Osborne B.I."/>
            <person name="Pai G."/>
            <person name="Peterson J."/>
            <person name="Pham P.K."/>
            <person name="Rizzo M."/>
            <person name="Rooney T."/>
            <person name="Rowley D."/>
            <person name="Sakano H."/>
            <person name="Salzberg S.L."/>
            <person name="Schwartz J.R."/>
            <person name="Shinn P."/>
            <person name="Southwick A.M."/>
            <person name="Sun H."/>
            <person name="Tallon L.J."/>
            <person name="Tambunga G."/>
            <person name="Toriumi M.J."/>
            <person name="Town C.D."/>
            <person name="Utterback T."/>
            <person name="Van Aken S."/>
            <person name="Vaysberg M."/>
            <person name="Vysotskaia V.S."/>
            <person name="Walker M."/>
            <person name="Wu D."/>
            <person name="Yu G."/>
            <person name="Fraser C.M."/>
            <person name="Venter J.C."/>
            <person name="Davis R.W."/>
        </authorList>
    </citation>
    <scope>NUCLEOTIDE SEQUENCE [LARGE SCALE GENOMIC DNA]</scope>
    <source>
        <strain>cv. Columbia</strain>
    </source>
</reference>
<name>Q9SHM6_ARATH</name>
<dbReference type="AlphaFoldDB" id="Q9SHM6"/>
<accession>Q9SHM6</accession>
<dbReference type="PIR" id="B96494">
    <property type="entry name" value="B96494"/>
</dbReference>
<feature type="compositionally biased region" description="Pro residues" evidence="1">
    <location>
        <begin position="216"/>
        <end position="225"/>
    </location>
</feature>
<reference evidence="2" key="1">
    <citation type="submission" date="1999-08" db="EMBL/GenBank/DDBJ databases">
        <title>Genomic sequence for Arabidopsis thaliana BAC F7F22 from chromosome I.</title>
        <authorList>
            <person name="Chao Q."/>
            <person name="Shinn P."/>
            <person name="Brooks S."/>
            <person name="Buehler E."/>
            <person name="Dunn P."/>
            <person name="Khan S."/>
            <person name="Kim C."/>
            <person name="Walker M."/>
            <person name="Brooks S."/>
            <person name="Altafi H."/>
            <person name="Araujo R."/>
            <person name="Conn L."/>
            <person name="Conway A.B."/>
            <person name="Gonzalez A."/>
            <person name="Hansen N.F."/>
            <person name="Huizar L."/>
            <person name="Kremenetskaia I."/>
            <person name="Lenz C."/>
            <person name="Li J."/>
            <person name="Liu S."/>
            <person name="Luros S."/>
            <person name="Rowley D."/>
            <person name="Schwartz J."/>
            <person name="Toriumi M."/>
            <person name="Vysotskaia V."/>
            <person name="Yu G."/>
            <person name="Davis R.W."/>
            <person name="Federspiel N.A."/>
            <person name="Theologis A."/>
            <person name="Ecker J.R."/>
        </authorList>
    </citation>
    <scope>NUCLEOTIDE SEQUENCE</scope>
</reference>
<reference evidence="2" key="3">
    <citation type="submission" date="2000-10" db="EMBL/GenBank/DDBJ databases">
        <authorList>
            <person name="Chao Q."/>
            <person name="Brooks S."/>
            <person name="Buehler E."/>
            <person name="Johnson-Hopson C."/>
            <person name="Khan S."/>
            <person name="Kim C."/>
            <person name="Shinn P."/>
            <person name="Altafi H."/>
            <person name="Bei B."/>
            <person name="Chin C."/>
            <person name="Chiou J."/>
            <person name="Choi E."/>
            <person name="Conn L."/>
            <person name="Conway A."/>
            <person name="Gonzalez A."/>
            <person name="Hansen N."/>
            <person name="Howing B."/>
            <person name="Koo T."/>
            <person name="Lam B."/>
            <person name="Lee J."/>
            <person name="Lenz C."/>
            <person name="Li J."/>
            <person name="Liu A."/>
            <person name="Liu J."/>
            <person name="Liu S."/>
            <person name="Mukharsky N."/>
            <person name="Nguyen M."/>
            <person name="Palm C."/>
            <person name="Pham P."/>
            <person name="Sakano H."/>
            <person name="Schwartz J."/>
            <person name="Southwick A."/>
            <person name="Thaveri A."/>
            <person name="Toriumi M."/>
            <person name="Vaysberg M."/>
            <person name="Yu G."/>
            <person name="Davis R."/>
            <person name="Federspiel N."/>
            <person name="Theologis A."/>
            <person name="Ecker J."/>
        </authorList>
    </citation>
    <scope>NUCLEOTIDE SEQUENCE</scope>
</reference>
<organism evidence="2">
    <name type="scientific">Arabidopsis thaliana</name>
    <name type="common">Mouse-ear cress</name>
    <dbReference type="NCBI Taxonomy" id="3702"/>
    <lineage>
        <taxon>Eukaryota</taxon>
        <taxon>Viridiplantae</taxon>
        <taxon>Streptophyta</taxon>
        <taxon>Embryophyta</taxon>
        <taxon>Tracheophyta</taxon>
        <taxon>Spermatophyta</taxon>
        <taxon>Magnoliopsida</taxon>
        <taxon>eudicotyledons</taxon>
        <taxon>Gunneridae</taxon>
        <taxon>Pentapetalae</taxon>
        <taxon>rosids</taxon>
        <taxon>malvids</taxon>
        <taxon>Brassicales</taxon>
        <taxon>Brassicaceae</taxon>
        <taxon>Camelineae</taxon>
        <taxon>Arabidopsis</taxon>
    </lineage>
</organism>